<dbReference type="PANTHER" id="PTHR21452">
    <property type="entry name" value="EXPORTIN-6"/>
    <property type="match status" value="1"/>
</dbReference>
<dbReference type="Gene3D" id="1.25.10.10">
    <property type="entry name" value="Leucine-rich Repeat Variant"/>
    <property type="match status" value="1"/>
</dbReference>
<evidence type="ECO:0000259" key="8">
    <source>
        <dbReference type="SMART" id="SM00913"/>
    </source>
</evidence>
<evidence type="ECO:0000256" key="5">
    <source>
        <dbReference type="ARBA" id="ARBA00022490"/>
    </source>
</evidence>
<proteinExistence type="inferred from homology"/>
<dbReference type="GO" id="GO:0005737">
    <property type="term" value="C:cytoplasm"/>
    <property type="evidence" value="ECO:0007669"/>
    <property type="project" value="UniProtKB-SubCell"/>
</dbReference>
<dbReference type="PANTHER" id="PTHR21452:SF4">
    <property type="entry name" value="EXPORTIN-6"/>
    <property type="match status" value="1"/>
</dbReference>
<evidence type="ECO:0000256" key="4">
    <source>
        <dbReference type="ARBA" id="ARBA00022448"/>
    </source>
</evidence>
<sequence length="1109" mass="126488">MASDEASLRALESIMTEFFHDLTSNERKREIEELLNNFAQQAGAWHHCFFFFSNTSNEYVMMYSLTVLENVVNRLWPGVTEREKVELRDALPKLLLSRQRSLPPSVRNKLCKVIVDIGRQDWPAFYHDFFSNILQLTQHPSNAPIGLVLLKTASEELACPREDMSVARKHELRRLLLDQVPTVLSLLADILETIWDKHVSLNSVPPPSPFTVSMGELLGSLFHMPDGGRFFTQPVPTLDRDSQHVCSLTLECLVHLFSWIPLSTSISPQLLATIFHFARLGCDGGGTEKASALGVLAMSCVNELMSKNCVPCEFEEYLLRAFQHTFYLLQKITKDAKGSTVRARLQDLDENYLERFTEFLRLFVNVHLRRVESSSHFPVVEFLALLFKYTFNQPTNEGYFSCLDIWATFLDYLSGKMKNRSSDKEAVLARYRDALPALMVEVLRRVQFRFNQSELEELDDETPDDDDRTEWQHFLHQSLEIVARVAELLPEQAFSIVSPLLRENLNIYLGLQQFVVPSRSGRRLNVTAENDLRRLHCSMRDLASMLQATGRLADHFLGDSFTERLPDALSLLKSLVEMAAYGTQLRLFTVETTIPSVLKPDFTEVHAQSLAAVRAYCHWLAQFGSELQRQKSKPDQMASLVGTAMMALVPLLSNKIPEKIQLSAAHLLVSLATCVRPPFLSTLPGMQKLFNKARDDTLFSLQHKVQVLVFRSLSNSLLLPWPGVPDGEQQWDSRSRNYDALACTLTSSYRTLRECTTQLDQAKPAVLRTLALLRDLVESVTSEAQRPKQICYHAIEGVVHTTLMLLPAFITQPDIMDEVLAFFLTLFQSLKVQMGAPFTEQMLQTFLSMFTRQQLAESVELEGGAGEQVVVRLLKILQVVVQEPGAAFRSFLPSILTLCLEQLYPLVSPHPSPSIKVELYELLYLVLQHNWRHFFRATVLAKVGRCRTDTAEEVVEHQSHFVAIMQAYGQSFLQMDIHIFKQNLAYLESLNSKHKLYEKDLFRRTMMAQFLQVLLQALALRSHDILQDDITTTIYSMAIVDFNTFYGAFLPNFLHSCDGLDSQQKDLLARSFKMDQDLPSFVQNVHHFVNDLRYYRLCNSSLPAGTIKF</sequence>
<evidence type="ECO:0000256" key="1">
    <source>
        <dbReference type="ARBA" id="ARBA00004123"/>
    </source>
</evidence>
<reference evidence="9" key="2">
    <citation type="submission" date="2025-09" db="UniProtKB">
        <authorList>
            <consortium name="Ensembl"/>
        </authorList>
    </citation>
    <scope>IDENTIFICATION</scope>
</reference>
<dbReference type="AlphaFoldDB" id="A0A8C4R4W3"/>
<keyword evidence="10" id="KW-1185">Reference proteome</keyword>
<keyword evidence="4" id="KW-0813">Transport</keyword>
<dbReference type="InterPro" id="IPR013598">
    <property type="entry name" value="Exportin-1/Importin-b-like"/>
</dbReference>
<comment type="subcellular location">
    <subcellularLocation>
        <location evidence="2">Cytoplasm</location>
    </subcellularLocation>
    <subcellularLocation>
        <location evidence="1">Nucleus</location>
    </subcellularLocation>
</comment>
<dbReference type="Proteomes" id="UP000694388">
    <property type="component" value="Unplaced"/>
</dbReference>
<accession>A0A8C4R4W3</accession>
<dbReference type="InterPro" id="IPR016024">
    <property type="entry name" value="ARM-type_fold"/>
</dbReference>
<dbReference type="InterPro" id="IPR011989">
    <property type="entry name" value="ARM-like"/>
</dbReference>
<keyword evidence="7" id="KW-0539">Nucleus</keyword>
<name>A0A8C4R4W3_EPTBU</name>
<evidence type="ECO:0000313" key="10">
    <source>
        <dbReference type="Proteomes" id="UP000694388"/>
    </source>
</evidence>
<dbReference type="FunFam" id="1.25.10.10:FF:000147">
    <property type="entry name" value="exportin-6 isoform X2"/>
    <property type="match status" value="1"/>
</dbReference>
<evidence type="ECO:0000256" key="2">
    <source>
        <dbReference type="ARBA" id="ARBA00004496"/>
    </source>
</evidence>
<keyword evidence="5" id="KW-0963">Cytoplasm</keyword>
<dbReference type="InterPro" id="IPR001494">
    <property type="entry name" value="Importin-beta_N"/>
</dbReference>
<dbReference type="Pfam" id="PF03810">
    <property type="entry name" value="IBN_N"/>
    <property type="match status" value="1"/>
</dbReference>
<reference evidence="9" key="1">
    <citation type="submission" date="2025-08" db="UniProtKB">
        <authorList>
            <consortium name="Ensembl"/>
        </authorList>
    </citation>
    <scope>IDENTIFICATION</scope>
</reference>
<evidence type="ECO:0000256" key="7">
    <source>
        <dbReference type="ARBA" id="ARBA00023242"/>
    </source>
</evidence>
<dbReference type="GO" id="GO:0005634">
    <property type="term" value="C:nucleus"/>
    <property type="evidence" value="ECO:0007669"/>
    <property type="project" value="UniProtKB-SubCell"/>
</dbReference>
<comment type="similarity">
    <text evidence="3">Belongs to the exportin family.</text>
</comment>
<feature type="domain" description="Importin N-terminal" evidence="8">
    <location>
        <begin position="31"/>
        <end position="97"/>
    </location>
</feature>
<dbReference type="GO" id="GO:0031267">
    <property type="term" value="F:small GTPase binding"/>
    <property type="evidence" value="ECO:0007669"/>
    <property type="project" value="InterPro"/>
</dbReference>
<evidence type="ECO:0000256" key="6">
    <source>
        <dbReference type="ARBA" id="ARBA00022927"/>
    </source>
</evidence>
<dbReference type="SUPFAM" id="SSF48371">
    <property type="entry name" value="ARM repeat"/>
    <property type="match status" value="1"/>
</dbReference>
<dbReference type="OMA" id="KITRFNH"/>
<dbReference type="Ensembl" id="ENSEBUT00000025815.1">
    <property type="protein sequence ID" value="ENSEBUP00000025239.1"/>
    <property type="gene ID" value="ENSEBUG00000015560.1"/>
</dbReference>
<dbReference type="SMART" id="SM00913">
    <property type="entry name" value="IBN_N"/>
    <property type="match status" value="1"/>
</dbReference>
<evidence type="ECO:0000313" key="9">
    <source>
        <dbReference type="Ensembl" id="ENSEBUP00000025239.1"/>
    </source>
</evidence>
<dbReference type="GO" id="GO:0006611">
    <property type="term" value="P:protein export from nucleus"/>
    <property type="evidence" value="ECO:0007669"/>
    <property type="project" value="InterPro"/>
</dbReference>
<evidence type="ECO:0000256" key="3">
    <source>
        <dbReference type="ARBA" id="ARBA00009466"/>
    </source>
</evidence>
<dbReference type="Pfam" id="PF08389">
    <property type="entry name" value="Xpo1"/>
    <property type="match status" value="1"/>
</dbReference>
<protein>
    <submittedName>
        <fullName evidence="9">Exportin 6</fullName>
    </submittedName>
</protein>
<dbReference type="InterPro" id="IPR040016">
    <property type="entry name" value="XPO6"/>
</dbReference>
<dbReference type="GeneTree" id="ENSGT00390000002810"/>
<dbReference type="GO" id="GO:0005049">
    <property type="term" value="F:nuclear export signal receptor activity"/>
    <property type="evidence" value="ECO:0007669"/>
    <property type="project" value="InterPro"/>
</dbReference>
<organism evidence="9 10">
    <name type="scientific">Eptatretus burgeri</name>
    <name type="common">Inshore hagfish</name>
    <dbReference type="NCBI Taxonomy" id="7764"/>
    <lineage>
        <taxon>Eukaryota</taxon>
        <taxon>Metazoa</taxon>
        <taxon>Chordata</taxon>
        <taxon>Craniata</taxon>
        <taxon>Vertebrata</taxon>
        <taxon>Cyclostomata</taxon>
        <taxon>Myxini</taxon>
        <taxon>Myxiniformes</taxon>
        <taxon>Myxinidae</taxon>
        <taxon>Eptatretinae</taxon>
        <taxon>Eptatretus</taxon>
    </lineage>
</organism>
<keyword evidence="6" id="KW-0653">Protein transport</keyword>